<comment type="caution">
    <text evidence="36">The sequence shown here is derived from an EMBL/GenBank/DDBJ whole genome shotgun (WGS) entry which is preliminary data.</text>
</comment>
<evidence type="ECO:0000256" key="16">
    <source>
        <dbReference type="ARBA" id="ARBA00031851"/>
    </source>
</evidence>
<evidence type="ECO:0000256" key="14">
    <source>
        <dbReference type="ARBA" id="ARBA00023098"/>
    </source>
</evidence>
<dbReference type="InterPro" id="IPR045010">
    <property type="entry name" value="MDR_fam"/>
</dbReference>
<evidence type="ECO:0000256" key="23">
    <source>
        <dbReference type="ARBA" id="ARBA00047871"/>
    </source>
</evidence>
<comment type="catalytic activity">
    <reaction evidence="33">
        <text>an n-alkanal + NADP(+) = an alk-2-enal + NADPH + H(+)</text>
        <dbReference type="Rhea" id="RHEA:13737"/>
        <dbReference type="ChEBI" id="CHEBI:12834"/>
        <dbReference type="ChEBI" id="CHEBI:13757"/>
        <dbReference type="ChEBI" id="CHEBI:15378"/>
        <dbReference type="ChEBI" id="CHEBI:57783"/>
        <dbReference type="ChEBI" id="CHEBI:58349"/>
        <dbReference type="EC" id="1.3.1.74"/>
    </reaction>
    <physiologicalReaction direction="right-to-left" evidence="33">
        <dbReference type="Rhea" id="RHEA:13739"/>
    </physiologicalReaction>
</comment>
<evidence type="ECO:0000256" key="15">
    <source>
        <dbReference type="ARBA" id="ARBA00023278"/>
    </source>
</evidence>
<dbReference type="GO" id="GO:0005737">
    <property type="term" value="C:cytoplasm"/>
    <property type="evidence" value="ECO:0007669"/>
    <property type="project" value="UniProtKB-SubCell"/>
</dbReference>
<evidence type="ECO:0000256" key="9">
    <source>
        <dbReference type="ARBA" id="ARBA00022553"/>
    </source>
</evidence>
<keyword evidence="14" id="KW-0443">Lipid metabolism</keyword>
<sequence>MAQTAKKWTLAKAFEGTPKPSDFKLVEEPISFNLKPGEILVEALYLTVDPYMRGAAVEPGQTMIGEQVARVKVSNNPAYPEGTLVLSNLGWRSLTVVPKPEEASRFGPLVRKLPDFGDLPASLAIGCLGMPGLTAYFGLLDRGRVKAGDTVLVSGAAGAVGSVVGQIAKIKGCKVIGSAGSKEKCDWLKEIGFDHVFNYKETSVDDALKKFAPDGIDLYFDNVGGDYTYAVLQNHIKFAGRVVVCGAISQYNDVEKKERSTYGFIIYKQLDILGLIVVAYKDRFPEGVTQLLQWVKEGKIKYKETITKGFERMPEAFIDLFKGGNIGKAIVKAA</sequence>
<dbReference type="InterPro" id="IPR020843">
    <property type="entry name" value="ER"/>
</dbReference>
<comment type="catalytic activity">
    <reaction evidence="31">
        <text>(5S,12S)-dihydroxy-(6E,10E,12E,14Z)-eicosatetraenoate + NADP(+) = 12-oxo-(5S)-hydroxy-(6E,8E,10E,14Z)-eicosatetraenoate + NADPH + H(+)</text>
        <dbReference type="Rhea" id="RHEA:51212"/>
        <dbReference type="ChEBI" id="CHEBI:15378"/>
        <dbReference type="ChEBI" id="CHEBI:57783"/>
        <dbReference type="ChEBI" id="CHEBI:58349"/>
        <dbReference type="ChEBI" id="CHEBI:133974"/>
        <dbReference type="ChEBI" id="CHEBI:133975"/>
    </reaction>
    <physiologicalReaction direction="left-to-right" evidence="31">
        <dbReference type="Rhea" id="RHEA:51213"/>
    </physiologicalReaction>
</comment>
<keyword evidence="37" id="KW-1185">Reference proteome</keyword>
<dbReference type="GO" id="GO:0032440">
    <property type="term" value="F:2-alkenal reductase [NAD(P)H] activity"/>
    <property type="evidence" value="ECO:0007669"/>
    <property type="project" value="UniProtKB-EC"/>
</dbReference>
<comment type="catalytic activity">
    <reaction evidence="24">
        <text>13,14-dihydro-15-oxo-prostaglandin F1alpha + NADP(+) = 15-oxoprostaglandin F1alpha + NADPH + H(+)</text>
        <dbReference type="Rhea" id="RHEA:50592"/>
        <dbReference type="ChEBI" id="CHEBI:15378"/>
        <dbReference type="ChEBI" id="CHEBI:57783"/>
        <dbReference type="ChEBI" id="CHEBI:58349"/>
        <dbReference type="ChEBI" id="CHEBI:79072"/>
        <dbReference type="ChEBI" id="CHEBI:133411"/>
    </reaction>
    <physiologicalReaction direction="right-to-left" evidence="24">
        <dbReference type="Rhea" id="RHEA:50594"/>
    </physiologicalReaction>
</comment>
<protein>
    <recommendedName>
        <fullName evidence="6">Prostaglandin reductase 1</fullName>
        <ecNumber evidence="4">1.3.1.48</ecNumber>
        <ecNumber evidence="5">1.3.1.74</ecNumber>
    </recommendedName>
    <alternativeName>
        <fullName evidence="19">15-oxoprostaglandin 13-reductase</fullName>
    </alternativeName>
    <alternativeName>
        <fullName evidence="17">Dithiolethione-inducible gene 1 protein</fullName>
    </alternativeName>
    <alternativeName>
        <fullName evidence="16">Leukotriene B4 12-hydroxydehydrogenase</fullName>
    </alternativeName>
    <alternativeName>
        <fullName evidence="18">NAD(P)H-dependent alkenal/one oxidoreductase</fullName>
    </alternativeName>
</protein>
<evidence type="ECO:0000256" key="24">
    <source>
        <dbReference type="ARBA" id="ARBA00047878"/>
    </source>
</evidence>
<dbReference type="PANTHER" id="PTHR43205">
    <property type="entry name" value="PROSTAGLANDIN REDUCTASE"/>
    <property type="match status" value="1"/>
</dbReference>
<gene>
    <name evidence="36" type="ORF">V1264_020980</name>
</gene>
<dbReference type="Gene3D" id="3.90.180.10">
    <property type="entry name" value="Medium-chain alcohol dehydrogenases, catalytic domain"/>
    <property type="match status" value="1"/>
</dbReference>
<evidence type="ECO:0000313" key="36">
    <source>
        <dbReference type="EMBL" id="KAK7102807.1"/>
    </source>
</evidence>
<dbReference type="EC" id="1.3.1.48" evidence="4"/>
<dbReference type="GO" id="GO:0047522">
    <property type="term" value="F:15-oxoprostaglandin 13-reductase [NAD(P)+] activity"/>
    <property type="evidence" value="ECO:0007669"/>
    <property type="project" value="UniProtKB-EC"/>
</dbReference>
<dbReference type="InterPro" id="IPR014190">
    <property type="entry name" value="PTGR1"/>
</dbReference>
<evidence type="ECO:0000259" key="35">
    <source>
        <dbReference type="SMART" id="SM00829"/>
    </source>
</evidence>
<proteinExistence type="inferred from homology"/>
<dbReference type="InterPro" id="IPR041694">
    <property type="entry name" value="ADH_N_2"/>
</dbReference>
<evidence type="ECO:0000256" key="12">
    <source>
        <dbReference type="ARBA" id="ARBA00022990"/>
    </source>
</evidence>
<reference evidence="36 37" key="1">
    <citation type="submission" date="2024-02" db="EMBL/GenBank/DDBJ databases">
        <title>Chromosome-scale genome assembly of the rough periwinkle Littorina saxatilis.</title>
        <authorList>
            <person name="De Jode A."/>
            <person name="Faria R."/>
            <person name="Formenti G."/>
            <person name="Sims Y."/>
            <person name="Smith T.P."/>
            <person name="Tracey A."/>
            <person name="Wood J.M.D."/>
            <person name="Zagrodzka Z.B."/>
            <person name="Johannesson K."/>
            <person name="Butlin R.K."/>
            <person name="Leder E.H."/>
        </authorList>
    </citation>
    <scope>NUCLEOTIDE SEQUENCE [LARGE SCALE GENOMIC DNA]</scope>
    <source>
        <strain evidence="36">Snail1</strain>
        <tissue evidence="36">Muscle</tissue>
    </source>
</reference>
<dbReference type="Pfam" id="PF16884">
    <property type="entry name" value="ADH_N_2"/>
    <property type="match status" value="1"/>
</dbReference>
<comment type="catalytic activity">
    <reaction evidence="30">
        <text>6-trans-leukotriene B4 + NADP(+) = 12-oxo-(5S)-hydroxy-(6E,8E,10E,14Z)-eicosatetraenoate + NADPH + H(+)</text>
        <dbReference type="Rhea" id="RHEA:51204"/>
        <dbReference type="ChEBI" id="CHEBI:15378"/>
        <dbReference type="ChEBI" id="CHEBI:57783"/>
        <dbReference type="ChEBI" id="CHEBI:58349"/>
        <dbReference type="ChEBI" id="CHEBI:90723"/>
        <dbReference type="ChEBI" id="CHEBI:133974"/>
    </reaction>
    <physiologicalReaction direction="left-to-right" evidence="30">
        <dbReference type="Rhea" id="RHEA:51205"/>
    </physiologicalReaction>
</comment>
<evidence type="ECO:0000256" key="6">
    <source>
        <dbReference type="ARBA" id="ARBA00020651"/>
    </source>
</evidence>
<evidence type="ECO:0000256" key="18">
    <source>
        <dbReference type="ARBA" id="ARBA00032297"/>
    </source>
</evidence>
<evidence type="ECO:0000256" key="31">
    <source>
        <dbReference type="ARBA" id="ARBA00049068"/>
    </source>
</evidence>
<evidence type="ECO:0000256" key="7">
    <source>
        <dbReference type="ARBA" id="ARBA00022490"/>
    </source>
</evidence>
<dbReference type="SMART" id="SM00829">
    <property type="entry name" value="PKS_ER"/>
    <property type="match status" value="1"/>
</dbReference>
<evidence type="ECO:0000256" key="21">
    <source>
        <dbReference type="ARBA" id="ARBA00047617"/>
    </source>
</evidence>
<comment type="catalytic activity">
    <reaction evidence="32">
        <text>13,14-dihydro-15-oxo-prostaglandin E1 + NADP(+) = 15-oxoprostaglandin E1 + NADPH + H(+)</text>
        <dbReference type="Rhea" id="RHEA:50584"/>
        <dbReference type="ChEBI" id="CHEBI:15378"/>
        <dbReference type="ChEBI" id="CHEBI:57401"/>
        <dbReference type="ChEBI" id="CHEBI:57783"/>
        <dbReference type="ChEBI" id="CHEBI:58349"/>
        <dbReference type="ChEBI" id="CHEBI:133408"/>
    </reaction>
    <physiologicalReaction direction="right-to-left" evidence="32">
        <dbReference type="Rhea" id="RHEA:50586"/>
    </physiologicalReaction>
</comment>
<name>A0AAN9BCA5_9CAEN</name>
<keyword evidence="7" id="KW-0963">Cytoplasm</keyword>
<comment type="catalytic activity">
    <reaction evidence="23">
        <text>leukotriene B4 + NADP(+) = 12-oxo-leukotriene B4 + NADPH + H(+)</text>
        <dbReference type="Rhea" id="RHEA:50608"/>
        <dbReference type="ChEBI" id="CHEBI:15378"/>
        <dbReference type="ChEBI" id="CHEBI:57461"/>
        <dbReference type="ChEBI" id="CHEBI:57783"/>
        <dbReference type="ChEBI" id="CHEBI:58349"/>
        <dbReference type="ChEBI" id="CHEBI:133309"/>
    </reaction>
    <physiologicalReaction direction="left-to-right" evidence="23">
        <dbReference type="Rhea" id="RHEA:50609"/>
    </physiologicalReaction>
</comment>
<comment type="catalytic activity">
    <reaction evidence="26">
        <text>nonan-2-one + NADP(+) = (3E)-nonen-2-one + NADPH + H(+)</text>
        <dbReference type="Rhea" id="RHEA:50616"/>
        <dbReference type="ChEBI" id="CHEBI:15378"/>
        <dbReference type="ChEBI" id="CHEBI:57783"/>
        <dbReference type="ChEBI" id="CHEBI:58349"/>
        <dbReference type="ChEBI" id="CHEBI:77927"/>
        <dbReference type="ChEBI" id="CHEBI:133457"/>
    </reaction>
    <physiologicalReaction direction="right-to-left" evidence="26">
        <dbReference type="Rhea" id="RHEA:50618"/>
    </physiologicalReaction>
</comment>
<keyword evidence="13" id="KW-0560">Oxidoreductase</keyword>
<dbReference type="Proteomes" id="UP001374579">
    <property type="component" value="Unassembled WGS sequence"/>
</dbReference>
<comment type="similarity">
    <text evidence="2">Belongs to the NADP-dependent oxidoreductase L4BD family.</text>
</comment>
<comment type="catalytic activity">
    <reaction evidence="29">
        <text>20-hydroxy-leukotriene B4 + NADP(+) = 12-oxo-20-hydroxy-leukotriene B4 + NADPH + H(+)</text>
        <dbReference type="Rhea" id="RHEA:51208"/>
        <dbReference type="ChEBI" id="CHEBI:15378"/>
        <dbReference type="ChEBI" id="CHEBI:57460"/>
        <dbReference type="ChEBI" id="CHEBI:57783"/>
        <dbReference type="ChEBI" id="CHEBI:58349"/>
        <dbReference type="ChEBI" id="CHEBI:133346"/>
    </reaction>
    <physiologicalReaction direction="left-to-right" evidence="29">
        <dbReference type="Rhea" id="RHEA:51209"/>
    </physiologicalReaction>
</comment>
<evidence type="ECO:0000256" key="28">
    <source>
        <dbReference type="ARBA" id="ARBA00048387"/>
    </source>
</evidence>
<evidence type="ECO:0000256" key="33">
    <source>
        <dbReference type="ARBA" id="ARBA00049179"/>
    </source>
</evidence>
<comment type="subcellular location">
    <subcellularLocation>
        <location evidence="1">Cytoplasm</location>
    </subcellularLocation>
</comment>
<keyword evidence="9" id="KW-0597">Phosphoprotein</keyword>
<evidence type="ECO:0000256" key="4">
    <source>
        <dbReference type="ARBA" id="ARBA00011981"/>
    </source>
</evidence>
<evidence type="ECO:0000256" key="5">
    <source>
        <dbReference type="ARBA" id="ARBA00012410"/>
    </source>
</evidence>
<keyword evidence="12" id="KW-0007">Acetylation</keyword>
<evidence type="ECO:0000256" key="26">
    <source>
        <dbReference type="ARBA" id="ARBA00048066"/>
    </source>
</evidence>
<feature type="domain" description="Enoyl reductase (ER)" evidence="35">
    <location>
        <begin position="16"/>
        <end position="331"/>
    </location>
</feature>
<dbReference type="InterPro" id="IPR011032">
    <property type="entry name" value="GroES-like_sf"/>
</dbReference>
<dbReference type="PANTHER" id="PTHR43205:SF7">
    <property type="entry name" value="PROSTAGLANDIN REDUCTASE 1"/>
    <property type="match status" value="1"/>
</dbReference>
<dbReference type="InterPro" id="IPR013149">
    <property type="entry name" value="ADH-like_C"/>
</dbReference>
<comment type="catalytic activity">
    <reaction evidence="27">
        <text>13,14-dihydro-15-oxo-PGF2alpha + NADP(+) = 15-oxoprostaglandin F2alpha + NADPH + H(+)</text>
        <dbReference type="Rhea" id="RHEA:50588"/>
        <dbReference type="ChEBI" id="CHEBI:15378"/>
        <dbReference type="ChEBI" id="CHEBI:57783"/>
        <dbReference type="ChEBI" id="CHEBI:58349"/>
        <dbReference type="ChEBI" id="CHEBI:133374"/>
        <dbReference type="ChEBI" id="CHEBI:133409"/>
    </reaction>
    <physiologicalReaction direction="right-to-left" evidence="27">
        <dbReference type="Rhea" id="RHEA:50590"/>
    </physiologicalReaction>
</comment>
<evidence type="ECO:0000256" key="2">
    <source>
        <dbReference type="ARBA" id="ARBA00010460"/>
    </source>
</evidence>
<evidence type="ECO:0000256" key="11">
    <source>
        <dbReference type="ARBA" id="ARBA00022857"/>
    </source>
</evidence>
<evidence type="ECO:0000256" key="34">
    <source>
        <dbReference type="ARBA" id="ARBA00049368"/>
    </source>
</evidence>
<dbReference type="AlphaFoldDB" id="A0AAN9BCA5"/>
<comment type="catalytic activity">
    <reaction evidence="34">
        <text>hexanal + NADP(+) = (E)-hex-2-enal + NADPH + H(+)</text>
        <dbReference type="Rhea" id="RHEA:50776"/>
        <dbReference type="ChEBI" id="CHEBI:15378"/>
        <dbReference type="ChEBI" id="CHEBI:28913"/>
        <dbReference type="ChEBI" id="CHEBI:57783"/>
        <dbReference type="ChEBI" id="CHEBI:58349"/>
        <dbReference type="ChEBI" id="CHEBI:88528"/>
    </reaction>
    <physiologicalReaction direction="right-to-left" evidence="34">
        <dbReference type="Rhea" id="RHEA:50778"/>
    </physiologicalReaction>
</comment>
<evidence type="ECO:0000256" key="19">
    <source>
        <dbReference type="ARBA" id="ARBA00033119"/>
    </source>
</evidence>
<evidence type="ECO:0000256" key="25">
    <source>
        <dbReference type="ARBA" id="ARBA00047903"/>
    </source>
</evidence>
<keyword evidence="15" id="KW-0379">Hydroxylation</keyword>
<evidence type="ECO:0000256" key="8">
    <source>
        <dbReference type="ARBA" id="ARBA00022501"/>
    </source>
</evidence>
<dbReference type="EMBL" id="JBAMIC010000010">
    <property type="protein sequence ID" value="KAK7102807.1"/>
    <property type="molecule type" value="Genomic_DNA"/>
</dbReference>
<comment type="catalytic activity">
    <reaction evidence="22">
        <text>pentan-2-one + NADP(+) = (E)-pent-3-en-2-one + NADPH + H(+)</text>
        <dbReference type="Rhea" id="RHEA:50788"/>
        <dbReference type="ChEBI" id="CHEBI:15378"/>
        <dbReference type="ChEBI" id="CHEBI:16472"/>
        <dbReference type="ChEBI" id="CHEBI:57783"/>
        <dbReference type="ChEBI" id="CHEBI:58349"/>
        <dbReference type="ChEBI" id="CHEBI:145276"/>
    </reaction>
    <physiologicalReaction direction="right-to-left" evidence="22">
        <dbReference type="Rhea" id="RHEA:50790"/>
    </physiologicalReaction>
</comment>
<evidence type="ECO:0000256" key="29">
    <source>
        <dbReference type="ARBA" id="ARBA00048591"/>
    </source>
</evidence>
<evidence type="ECO:0000256" key="30">
    <source>
        <dbReference type="ARBA" id="ARBA00048953"/>
    </source>
</evidence>
<evidence type="ECO:0000256" key="20">
    <source>
        <dbReference type="ARBA" id="ARBA00047461"/>
    </source>
</evidence>
<dbReference type="GO" id="GO:0006693">
    <property type="term" value="P:prostaglandin metabolic process"/>
    <property type="evidence" value="ECO:0007669"/>
    <property type="project" value="UniProtKB-KW"/>
</dbReference>
<comment type="catalytic activity">
    <reaction evidence="28">
        <text>4-hydroxynonanal + NADP(+) = (E)-4-hydroxynon-2-enal + NADPH + H(+)</text>
        <dbReference type="Rhea" id="RHEA:64736"/>
        <dbReference type="ChEBI" id="CHEBI:15378"/>
        <dbReference type="ChEBI" id="CHEBI:57783"/>
        <dbReference type="ChEBI" id="CHEBI:58349"/>
        <dbReference type="ChEBI" id="CHEBI:58968"/>
        <dbReference type="ChEBI" id="CHEBI:156112"/>
    </reaction>
    <physiologicalReaction direction="right-to-left" evidence="28">
        <dbReference type="Rhea" id="RHEA:64738"/>
    </physiologicalReaction>
</comment>
<dbReference type="SUPFAM" id="SSF50129">
    <property type="entry name" value="GroES-like"/>
    <property type="match status" value="2"/>
</dbReference>
<organism evidence="36 37">
    <name type="scientific">Littorina saxatilis</name>
    <dbReference type="NCBI Taxonomy" id="31220"/>
    <lineage>
        <taxon>Eukaryota</taxon>
        <taxon>Metazoa</taxon>
        <taxon>Spiralia</taxon>
        <taxon>Lophotrochozoa</taxon>
        <taxon>Mollusca</taxon>
        <taxon>Gastropoda</taxon>
        <taxon>Caenogastropoda</taxon>
        <taxon>Littorinimorpha</taxon>
        <taxon>Littorinoidea</taxon>
        <taxon>Littorinidae</taxon>
        <taxon>Littorina</taxon>
    </lineage>
</organism>
<evidence type="ECO:0000256" key="10">
    <source>
        <dbReference type="ARBA" id="ARBA00022832"/>
    </source>
</evidence>
<dbReference type="EC" id="1.3.1.74" evidence="5"/>
<dbReference type="SUPFAM" id="SSF51735">
    <property type="entry name" value="NAD(P)-binding Rossmann-fold domains"/>
    <property type="match status" value="1"/>
</dbReference>
<evidence type="ECO:0000256" key="32">
    <source>
        <dbReference type="ARBA" id="ARBA00049070"/>
    </source>
</evidence>
<dbReference type="CDD" id="cd08294">
    <property type="entry name" value="leukotriene_B4_DH_like"/>
    <property type="match status" value="1"/>
</dbReference>
<evidence type="ECO:0000256" key="1">
    <source>
        <dbReference type="ARBA" id="ARBA00004496"/>
    </source>
</evidence>
<comment type="catalytic activity">
    <reaction evidence="25">
        <text>dodecanal + NADP(+) = (2E)-dodecenal + NADPH + H(+)</text>
        <dbReference type="Rhea" id="RHEA:50784"/>
        <dbReference type="ChEBI" id="CHEBI:15378"/>
        <dbReference type="ChEBI" id="CHEBI:27836"/>
        <dbReference type="ChEBI" id="CHEBI:57783"/>
        <dbReference type="ChEBI" id="CHEBI:58349"/>
        <dbReference type="ChEBI" id="CHEBI:133741"/>
    </reaction>
    <physiologicalReaction direction="right-to-left" evidence="25">
        <dbReference type="Rhea" id="RHEA:50786"/>
    </physiologicalReaction>
</comment>
<evidence type="ECO:0000256" key="17">
    <source>
        <dbReference type="ARBA" id="ARBA00032255"/>
    </source>
</evidence>
<dbReference type="Gene3D" id="3.40.50.720">
    <property type="entry name" value="NAD(P)-binding Rossmann-like Domain"/>
    <property type="match status" value="1"/>
</dbReference>
<dbReference type="FunFam" id="3.40.50.720:FF:000121">
    <property type="entry name" value="Prostaglandin reductase 2"/>
    <property type="match status" value="1"/>
</dbReference>
<keyword evidence="8" id="KW-0644">Prostaglandin metabolism</keyword>
<keyword evidence="11" id="KW-0521">NADP</keyword>
<comment type="subunit">
    <text evidence="3">Monomer or homodimer.</text>
</comment>
<evidence type="ECO:0000313" key="37">
    <source>
        <dbReference type="Proteomes" id="UP001374579"/>
    </source>
</evidence>
<dbReference type="InterPro" id="IPR036291">
    <property type="entry name" value="NAD(P)-bd_dom_sf"/>
</dbReference>
<comment type="catalytic activity">
    <reaction evidence="20">
        <text>octanal + NADP(+) = (2E)-octenal + NADPH + H(+)</text>
        <dbReference type="Rhea" id="RHEA:50780"/>
        <dbReference type="ChEBI" id="CHEBI:15378"/>
        <dbReference type="ChEBI" id="CHEBI:17935"/>
        <dbReference type="ChEBI" id="CHEBI:57783"/>
        <dbReference type="ChEBI" id="CHEBI:58349"/>
        <dbReference type="ChEBI" id="CHEBI:61748"/>
    </reaction>
    <physiologicalReaction direction="right-to-left" evidence="20">
        <dbReference type="Rhea" id="RHEA:50782"/>
    </physiologicalReaction>
</comment>
<dbReference type="Pfam" id="PF00107">
    <property type="entry name" value="ADH_zinc_N"/>
    <property type="match status" value="1"/>
</dbReference>
<keyword evidence="10" id="KW-0276">Fatty acid metabolism</keyword>
<evidence type="ECO:0000256" key="13">
    <source>
        <dbReference type="ARBA" id="ARBA00023002"/>
    </source>
</evidence>
<evidence type="ECO:0000256" key="3">
    <source>
        <dbReference type="ARBA" id="ARBA00011852"/>
    </source>
</evidence>
<evidence type="ECO:0000256" key="27">
    <source>
        <dbReference type="ARBA" id="ARBA00048290"/>
    </source>
</evidence>
<accession>A0AAN9BCA5</accession>
<evidence type="ECO:0000256" key="22">
    <source>
        <dbReference type="ARBA" id="ARBA00047742"/>
    </source>
</evidence>
<comment type="catalytic activity">
    <reaction evidence="21">
        <text>decanal + NADP(+) = (2E)-decenal + NADPH + H(+)</text>
        <dbReference type="Rhea" id="RHEA:50612"/>
        <dbReference type="ChEBI" id="CHEBI:15378"/>
        <dbReference type="ChEBI" id="CHEBI:31457"/>
        <dbReference type="ChEBI" id="CHEBI:57783"/>
        <dbReference type="ChEBI" id="CHEBI:58349"/>
        <dbReference type="ChEBI" id="CHEBI:133455"/>
    </reaction>
    <physiologicalReaction direction="right-to-left" evidence="21">
        <dbReference type="Rhea" id="RHEA:50614"/>
    </physiologicalReaction>
</comment>